<keyword evidence="4" id="KW-0479">Metal-binding</keyword>
<dbReference type="AlphaFoldDB" id="A0A8J2XLN2"/>
<gene>
    <name evidence="11" type="ORF">GCM10011369_10740</name>
</gene>
<evidence type="ECO:0000256" key="5">
    <source>
        <dbReference type="ARBA" id="ARBA00022801"/>
    </source>
</evidence>
<evidence type="ECO:0000256" key="10">
    <source>
        <dbReference type="RuleBase" id="RU361274"/>
    </source>
</evidence>
<evidence type="ECO:0000256" key="7">
    <source>
        <dbReference type="ARBA" id="ARBA00047989"/>
    </source>
</evidence>
<sequence length="251" mass="27700">MDDWQLPEQVAVVQTYRHGGVSQTPYDSMNVGLHVDDDSQAVATNRQRLQQRMPGCQDIHWLNQVHGTQVFHLNRPPRMTPNADAAISREPGQACTIMTADCLPVLICANDGSEVAAAHAGWRGLANGILEQTVKAMVTPADRLRVWLGPCIGPKQFQVGAEVRDVFIAQSPQNADAFQPSVSGKWLADLQLLAMMRLLQLDVSNISADRRCTYLHPELFFSYRRASHVDDKACKGVTGRMASAIWIKANA</sequence>
<evidence type="ECO:0000256" key="1">
    <source>
        <dbReference type="ARBA" id="ARBA00000553"/>
    </source>
</evidence>
<dbReference type="EMBL" id="BMDX01000004">
    <property type="protein sequence ID" value="GGA70881.1"/>
    <property type="molecule type" value="Genomic_DNA"/>
</dbReference>
<proteinExistence type="inferred from homology"/>
<organism evidence="11 12">
    <name type="scientific">Neiella marina</name>
    <dbReference type="NCBI Taxonomy" id="508461"/>
    <lineage>
        <taxon>Bacteria</taxon>
        <taxon>Pseudomonadati</taxon>
        <taxon>Pseudomonadota</taxon>
        <taxon>Gammaproteobacteria</taxon>
        <taxon>Alteromonadales</taxon>
        <taxon>Echinimonadaceae</taxon>
        <taxon>Neiella</taxon>
    </lineage>
</organism>
<dbReference type="CDD" id="cd16833">
    <property type="entry name" value="YfiH"/>
    <property type="match status" value="1"/>
</dbReference>
<comment type="caution">
    <text evidence="11">The sequence shown here is derived from an EMBL/GenBank/DDBJ whole genome shotgun (WGS) entry which is preliminary data.</text>
</comment>
<comment type="catalytic activity">
    <reaction evidence="7">
        <text>adenosine + H2O + H(+) = inosine + NH4(+)</text>
        <dbReference type="Rhea" id="RHEA:24408"/>
        <dbReference type="ChEBI" id="CHEBI:15377"/>
        <dbReference type="ChEBI" id="CHEBI:15378"/>
        <dbReference type="ChEBI" id="CHEBI:16335"/>
        <dbReference type="ChEBI" id="CHEBI:17596"/>
        <dbReference type="ChEBI" id="CHEBI:28938"/>
        <dbReference type="EC" id="3.5.4.4"/>
    </reaction>
    <physiologicalReaction direction="left-to-right" evidence="7">
        <dbReference type="Rhea" id="RHEA:24409"/>
    </physiologicalReaction>
</comment>
<evidence type="ECO:0000313" key="12">
    <source>
        <dbReference type="Proteomes" id="UP000619743"/>
    </source>
</evidence>
<keyword evidence="5" id="KW-0378">Hydrolase</keyword>
<dbReference type="InterPro" id="IPR003730">
    <property type="entry name" value="Cu_polyphenol_OxRdtase"/>
</dbReference>
<accession>A0A8J2XLN2</accession>
<dbReference type="InterPro" id="IPR038371">
    <property type="entry name" value="Cu_polyphenol_OxRdtase_sf"/>
</dbReference>
<dbReference type="SUPFAM" id="SSF64438">
    <property type="entry name" value="CNF1/YfiH-like putative cysteine hydrolases"/>
    <property type="match status" value="1"/>
</dbReference>
<comment type="catalytic activity">
    <reaction evidence="1">
        <text>inosine + phosphate = alpha-D-ribose 1-phosphate + hypoxanthine</text>
        <dbReference type="Rhea" id="RHEA:27646"/>
        <dbReference type="ChEBI" id="CHEBI:17368"/>
        <dbReference type="ChEBI" id="CHEBI:17596"/>
        <dbReference type="ChEBI" id="CHEBI:43474"/>
        <dbReference type="ChEBI" id="CHEBI:57720"/>
        <dbReference type="EC" id="2.4.2.1"/>
    </reaction>
    <physiologicalReaction direction="left-to-right" evidence="1">
        <dbReference type="Rhea" id="RHEA:27647"/>
    </physiologicalReaction>
</comment>
<evidence type="ECO:0000256" key="3">
    <source>
        <dbReference type="ARBA" id="ARBA00022679"/>
    </source>
</evidence>
<reference evidence="12" key="1">
    <citation type="journal article" date="2019" name="Int. J. Syst. Evol. Microbiol.">
        <title>The Global Catalogue of Microorganisms (GCM) 10K type strain sequencing project: providing services to taxonomists for standard genome sequencing and annotation.</title>
        <authorList>
            <consortium name="The Broad Institute Genomics Platform"/>
            <consortium name="The Broad Institute Genome Sequencing Center for Infectious Disease"/>
            <person name="Wu L."/>
            <person name="Ma J."/>
        </authorList>
    </citation>
    <scope>NUCLEOTIDE SEQUENCE [LARGE SCALE GENOMIC DNA]</scope>
    <source>
        <strain evidence="12">CGMCC 1.10130</strain>
    </source>
</reference>
<evidence type="ECO:0000256" key="9">
    <source>
        <dbReference type="ARBA" id="ARBA00049893"/>
    </source>
</evidence>
<evidence type="ECO:0000256" key="2">
    <source>
        <dbReference type="ARBA" id="ARBA00007353"/>
    </source>
</evidence>
<dbReference type="GO" id="GO:0016787">
    <property type="term" value="F:hydrolase activity"/>
    <property type="evidence" value="ECO:0007669"/>
    <property type="project" value="UniProtKB-KW"/>
</dbReference>
<evidence type="ECO:0000313" key="11">
    <source>
        <dbReference type="EMBL" id="GGA70881.1"/>
    </source>
</evidence>
<dbReference type="Gene3D" id="3.60.140.10">
    <property type="entry name" value="CNF1/YfiH-like putative cysteine hydrolases"/>
    <property type="match status" value="1"/>
</dbReference>
<dbReference type="PANTHER" id="PTHR30616:SF2">
    <property type="entry name" value="PURINE NUCLEOSIDE PHOSPHORYLASE LACC1"/>
    <property type="match status" value="1"/>
</dbReference>
<dbReference type="Proteomes" id="UP000619743">
    <property type="component" value="Unassembled WGS sequence"/>
</dbReference>
<evidence type="ECO:0000256" key="4">
    <source>
        <dbReference type="ARBA" id="ARBA00022723"/>
    </source>
</evidence>
<keyword evidence="6" id="KW-0862">Zinc</keyword>
<dbReference type="PANTHER" id="PTHR30616">
    <property type="entry name" value="UNCHARACTERIZED PROTEIN YFIH"/>
    <property type="match status" value="1"/>
</dbReference>
<comment type="catalytic activity">
    <reaction evidence="8">
        <text>adenosine + phosphate = alpha-D-ribose 1-phosphate + adenine</text>
        <dbReference type="Rhea" id="RHEA:27642"/>
        <dbReference type="ChEBI" id="CHEBI:16335"/>
        <dbReference type="ChEBI" id="CHEBI:16708"/>
        <dbReference type="ChEBI" id="CHEBI:43474"/>
        <dbReference type="ChEBI" id="CHEBI:57720"/>
        <dbReference type="EC" id="2.4.2.1"/>
    </reaction>
    <physiologicalReaction direction="left-to-right" evidence="8">
        <dbReference type="Rhea" id="RHEA:27643"/>
    </physiologicalReaction>
</comment>
<dbReference type="GO" id="GO:0017061">
    <property type="term" value="F:S-methyl-5-thioadenosine phosphorylase activity"/>
    <property type="evidence" value="ECO:0007669"/>
    <property type="project" value="UniProtKB-EC"/>
</dbReference>
<dbReference type="NCBIfam" id="TIGR00726">
    <property type="entry name" value="peptidoglycan editing factor PgeF"/>
    <property type="match status" value="1"/>
</dbReference>
<dbReference type="GO" id="GO:0005507">
    <property type="term" value="F:copper ion binding"/>
    <property type="evidence" value="ECO:0007669"/>
    <property type="project" value="TreeGrafter"/>
</dbReference>
<name>A0A8J2XLN2_9GAMM</name>
<keyword evidence="12" id="KW-1185">Reference proteome</keyword>
<evidence type="ECO:0000256" key="6">
    <source>
        <dbReference type="ARBA" id="ARBA00022833"/>
    </source>
</evidence>
<comment type="catalytic activity">
    <reaction evidence="9">
        <text>S-methyl-5'-thioadenosine + phosphate = 5-(methylsulfanyl)-alpha-D-ribose 1-phosphate + adenine</text>
        <dbReference type="Rhea" id="RHEA:11852"/>
        <dbReference type="ChEBI" id="CHEBI:16708"/>
        <dbReference type="ChEBI" id="CHEBI:17509"/>
        <dbReference type="ChEBI" id="CHEBI:43474"/>
        <dbReference type="ChEBI" id="CHEBI:58533"/>
        <dbReference type="EC" id="2.4.2.28"/>
    </reaction>
    <physiologicalReaction direction="left-to-right" evidence="9">
        <dbReference type="Rhea" id="RHEA:11853"/>
    </physiologicalReaction>
</comment>
<keyword evidence="3" id="KW-0808">Transferase</keyword>
<dbReference type="Pfam" id="PF02578">
    <property type="entry name" value="Cu-oxidase_4"/>
    <property type="match status" value="1"/>
</dbReference>
<protein>
    <recommendedName>
        <fullName evidence="10">Purine nucleoside phosphorylase</fullName>
    </recommendedName>
</protein>
<evidence type="ECO:0000256" key="8">
    <source>
        <dbReference type="ARBA" id="ARBA00048968"/>
    </source>
</evidence>
<comment type="similarity">
    <text evidence="2 10">Belongs to the purine nucleoside phosphorylase YfiH/LACC1 family.</text>
</comment>
<dbReference type="InterPro" id="IPR011324">
    <property type="entry name" value="Cytotoxic_necrot_fac-like_cat"/>
</dbReference>